<name>L0FYC2_ECHVK</name>
<dbReference type="PATRIC" id="fig|926556.3.peg.1449"/>
<dbReference type="RefSeq" id="WP_015265199.1">
    <property type="nucleotide sequence ID" value="NC_019904.1"/>
</dbReference>
<reference evidence="3" key="1">
    <citation type="submission" date="2012-02" db="EMBL/GenBank/DDBJ databases">
        <title>The complete genome of Echinicola vietnamensis DSM 17526.</title>
        <authorList>
            <person name="Lucas S."/>
            <person name="Copeland A."/>
            <person name="Lapidus A."/>
            <person name="Glavina del Rio T."/>
            <person name="Dalin E."/>
            <person name="Tice H."/>
            <person name="Bruce D."/>
            <person name="Goodwin L."/>
            <person name="Pitluck S."/>
            <person name="Peters L."/>
            <person name="Ovchinnikova G."/>
            <person name="Teshima H."/>
            <person name="Kyrpides N."/>
            <person name="Mavromatis K."/>
            <person name="Ivanova N."/>
            <person name="Brettin T."/>
            <person name="Detter J.C."/>
            <person name="Han C."/>
            <person name="Larimer F."/>
            <person name="Land M."/>
            <person name="Hauser L."/>
            <person name="Markowitz V."/>
            <person name="Cheng J.-F."/>
            <person name="Hugenholtz P."/>
            <person name="Woyke T."/>
            <person name="Wu D."/>
            <person name="Brambilla E."/>
            <person name="Klenk H.-P."/>
            <person name="Eisen J.A."/>
        </authorList>
    </citation>
    <scope>NUCLEOTIDE SEQUENCE [LARGE SCALE GENOMIC DNA]</scope>
    <source>
        <strain evidence="3">DSM 17526 / LMG 23754 / KMM 6221</strain>
    </source>
</reference>
<gene>
    <name evidence="2" type="ordered locus">Echvi_1366</name>
</gene>
<dbReference type="STRING" id="926556.Echvi_1366"/>
<protein>
    <submittedName>
        <fullName evidence="2">Uncharacterized protein</fullName>
    </submittedName>
</protein>
<proteinExistence type="predicted"/>
<organism evidence="2 3">
    <name type="scientific">Echinicola vietnamensis (strain DSM 17526 / LMG 23754 / KMM 6221)</name>
    <dbReference type="NCBI Taxonomy" id="926556"/>
    <lineage>
        <taxon>Bacteria</taxon>
        <taxon>Pseudomonadati</taxon>
        <taxon>Bacteroidota</taxon>
        <taxon>Cytophagia</taxon>
        <taxon>Cytophagales</taxon>
        <taxon>Cyclobacteriaceae</taxon>
        <taxon>Echinicola</taxon>
    </lineage>
</organism>
<dbReference type="HOGENOM" id="CLU_1862023_0_0_10"/>
<evidence type="ECO:0000313" key="2">
    <source>
        <dbReference type="EMBL" id="AGA77635.1"/>
    </source>
</evidence>
<evidence type="ECO:0000313" key="3">
    <source>
        <dbReference type="Proteomes" id="UP000010796"/>
    </source>
</evidence>
<sequence>MIEHISWEQFLFALAAMAALYYTYVGLRYYRRELAGGFSKRTVKPKKKRSTVIQLSEEEFDRAFTELSKLTLDISAIVPRCRSSEQLLEELRQRLAHFKGRHVPAFQKTILNHTLQMARSNGISLSEEALSHTIENA</sequence>
<dbReference type="EMBL" id="CP003346">
    <property type="protein sequence ID" value="AGA77635.1"/>
    <property type="molecule type" value="Genomic_DNA"/>
</dbReference>
<keyword evidence="3" id="KW-1185">Reference proteome</keyword>
<dbReference type="Proteomes" id="UP000010796">
    <property type="component" value="Chromosome"/>
</dbReference>
<accession>L0FYC2</accession>
<keyword evidence="1" id="KW-0812">Transmembrane</keyword>
<dbReference type="AlphaFoldDB" id="L0FYC2"/>
<keyword evidence="1" id="KW-1133">Transmembrane helix</keyword>
<dbReference type="KEGG" id="evi:Echvi_1366"/>
<evidence type="ECO:0000256" key="1">
    <source>
        <dbReference type="SAM" id="Phobius"/>
    </source>
</evidence>
<keyword evidence="1" id="KW-0472">Membrane</keyword>
<feature type="transmembrane region" description="Helical" evidence="1">
    <location>
        <begin position="12"/>
        <end position="30"/>
    </location>
</feature>